<proteinExistence type="predicted"/>
<dbReference type="Proteomes" id="UP000442714">
    <property type="component" value="Unassembled WGS sequence"/>
</dbReference>
<dbReference type="EMBL" id="WTYX01000002">
    <property type="protein sequence ID" value="MXO91777.1"/>
    <property type="molecule type" value="Genomic_DNA"/>
</dbReference>
<organism evidence="2 3">
    <name type="scientific">Pontixanthobacter aquaemixtae</name>
    <dbReference type="NCBI Taxonomy" id="1958940"/>
    <lineage>
        <taxon>Bacteria</taxon>
        <taxon>Pseudomonadati</taxon>
        <taxon>Pseudomonadota</taxon>
        <taxon>Alphaproteobacteria</taxon>
        <taxon>Sphingomonadales</taxon>
        <taxon>Erythrobacteraceae</taxon>
        <taxon>Pontixanthobacter</taxon>
    </lineage>
</organism>
<evidence type="ECO:0000313" key="2">
    <source>
        <dbReference type="EMBL" id="MXO91777.1"/>
    </source>
</evidence>
<comment type="caution">
    <text evidence="2">The sequence shown here is derived from an EMBL/GenBank/DDBJ whole genome shotgun (WGS) entry which is preliminary data.</text>
</comment>
<feature type="chain" id="PRO_5032272059" evidence="1">
    <location>
        <begin position="27"/>
        <end position="157"/>
    </location>
</feature>
<keyword evidence="3" id="KW-1185">Reference proteome</keyword>
<keyword evidence="1" id="KW-0732">Signal</keyword>
<feature type="signal peptide" evidence="1">
    <location>
        <begin position="1"/>
        <end position="26"/>
    </location>
</feature>
<dbReference type="OrthoDB" id="5684986at2"/>
<evidence type="ECO:0000313" key="3">
    <source>
        <dbReference type="Proteomes" id="UP000442714"/>
    </source>
</evidence>
<reference evidence="2 3" key="1">
    <citation type="submission" date="2019-12" db="EMBL/GenBank/DDBJ databases">
        <title>Genomic-based taxomic classification of the family Erythrobacteraceae.</title>
        <authorList>
            <person name="Xu L."/>
        </authorList>
    </citation>
    <scope>NUCLEOTIDE SEQUENCE [LARGE SCALE GENOMIC DNA]</scope>
    <source>
        <strain evidence="2 3">KCTC 52763</strain>
    </source>
</reference>
<dbReference type="RefSeq" id="WP_160605531.1">
    <property type="nucleotide sequence ID" value="NZ_WTYX01000002.1"/>
</dbReference>
<sequence length="157" mass="17487">MQSWTGLKLLSGAAALALCSGPAALADEPVRGDEAPAHSAKTLLRLKQNSGITLQWIDWDRRGQAALREQNGTFYLSGGQIASDGAGTLWLDGEVVSSGDDHFIFEGLIRIANTPGNGRICQDTKRWRFAITQNRKYYRLREFEWCDGLTDYIDIYF</sequence>
<name>A0A844ZYG1_9SPHN</name>
<evidence type="ECO:0000256" key="1">
    <source>
        <dbReference type="SAM" id="SignalP"/>
    </source>
</evidence>
<accession>A0A844ZYG1</accession>
<protein>
    <submittedName>
        <fullName evidence="2">Uncharacterized protein</fullName>
    </submittedName>
</protein>
<gene>
    <name evidence="2" type="ORF">GRI41_13145</name>
</gene>
<dbReference type="AlphaFoldDB" id="A0A844ZYG1"/>